<dbReference type="Pfam" id="PF12256">
    <property type="entry name" value="TcdB_toxin_midN"/>
    <property type="match status" value="1"/>
</dbReference>
<organism evidence="9 10">
    <name type="scientific">Pendulispora brunnea</name>
    <dbReference type="NCBI Taxonomy" id="2905690"/>
    <lineage>
        <taxon>Bacteria</taxon>
        <taxon>Pseudomonadati</taxon>
        <taxon>Myxococcota</taxon>
        <taxon>Myxococcia</taxon>
        <taxon>Myxococcales</taxon>
        <taxon>Sorangiineae</taxon>
        <taxon>Pendulisporaceae</taxon>
        <taxon>Pendulispora</taxon>
    </lineage>
</organism>
<evidence type="ECO:0008006" key="11">
    <source>
        <dbReference type="Google" id="ProtNLM"/>
    </source>
</evidence>
<feature type="compositionally biased region" description="Low complexity" evidence="4">
    <location>
        <begin position="118"/>
        <end position="128"/>
    </location>
</feature>
<keyword evidence="5" id="KW-1133">Transmembrane helix</keyword>
<feature type="region of interest" description="Disordered" evidence="4">
    <location>
        <begin position="2384"/>
        <end position="2406"/>
    </location>
</feature>
<proteinExistence type="predicted"/>
<dbReference type="InterPro" id="IPR003284">
    <property type="entry name" value="Sal_SpvB"/>
</dbReference>
<feature type="signal peptide" evidence="6">
    <location>
        <begin position="1"/>
        <end position="37"/>
    </location>
</feature>
<dbReference type="CDD" id="cd00081">
    <property type="entry name" value="Hint"/>
    <property type="match status" value="1"/>
</dbReference>
<dbReference type="PANTHER" id="PTHR32305">
    <property type="match status" value="1"/>
</dbReference>
<dbReference type="InterPro" id="IPR050708">
    <property type="entry name" value="T6SS_VgrG/RHS"/>
</dbReference>
<reference evidence="9 10" key="1">
    <citation type="submission" date="2021-12" db="EMBL/GenBank/DDBJ databases">
        <title>Discovery of the Pendulisporaceae a myxobacterial family with distinct sporulation behavior and unique specialized metabolism.</title>
        <authorList>
            <person name="Garcia R."/>
            <person name="Popoff A."/>
            <person name="Bader C.D."/>
            <person name="Loehr J."/>
            <person name="Walesch S."/>
            <person name="Walt C."/>
            <person name="Boldt J."/>
            <person name="Bunk B."/>
            <person name="Haeckl F.J.F.P.J."/>
            <person name="Gunesch A.P."/>
            <person name="Birkelbach J."/>
            <person name="Nuebel U."/>
            <person name="Pietschmann T."/>
            <person name="Bach T."/>
            <person name="Mueller R."/>
        </authorList>
    </citation>
    <scope>NUCLEOTIDE SEQUENCE [LARGE SCALE GENOMIC DNA]</scope>
    <source>
        <strain evidence="9 10">MSr12523</strain>
    </source>
</reference>
<keyword evidence="3" id="KW-0843">Virulence</keyword>
<dbReference type="SUPFAM" id="SSF51294">
    <property type="entry name" value="Hedgehog/intein (Hint) domain"/>
    <property type="match status" value="1"/>
</dbReference>
<accession>A0ABZ2KDR5</accession>
<dbReference type="PANTHER" id="PTHR32305:SF15">
    <property type="entry name" value="PROTEIN RHSA-RELATED"/>
    <property type="match status" value="1"/>
</dbReference>
<feature type="chain" id="PRO_5045467544" description="Insecticide toxin TcdB middle/N-terminal domain-containing protein" evidence="6">
    <location>
        <begin position="38"/>
        <end position="2762"/>
    </location>
</feature>
<evidence type="ECO:0000313" key="9">
    <source>
        <dbReference type="EMBL" id="WXA94521.1"/>
    </source>
</evidence>
<dbReference type="NCBIfam" id="TIGR03696">
    <property type="entry name" value="Rhs_assc_core"/>
    <property type="match status" value="1"/>
</dbReference>
<keyword evidence="5" id="KW-0812">Transmembrane</keyword>
<evidence type="ECO:0000259" key="8">
    <source>
        <dbReference type="Pfam" id="PF15657"/>
    </source>
</evidence>
<evidence type="ECO:0000256" key="2">
    <source>
        <dbReference type="ARBA" id="ARBA00022525"/>
    </source>
</evidence>
<dbReference type="InterPro" id="IPR022045">
    <property type="entry name" value="TcdB_toxin_mid/N"/>
</dbReference>
<evidence type="ECO:0000256" key="4">
    <source>
        <dbReference type="SAM" id="MobiDB-lite"/>
    </source>
</evidence>
<gene>
    <name evidence="9" type="ORF">LZC95_49765</name>
</gene>
<keyword evidence="5" id="KW-0472">Membrane</keyword>
<evidence type="ECO:0000259" key="7">
    <source>
        <dbReference type="Pfam" id="PF12256"/>
    </source>
</evidence>
<dbReference type="SUPFAM" id="SSF69318">
    <property type="entry name" value="Integrin alpha N-terminal domain"/>
    <property type="match status" value="1"/>
</dbReference>
<keyword evidence="10" id="KW-1185">Reference proteome</keyword>
<dbReference type="Gene3D" id="2.170.16.10">
    <property type="entry name" value="Hedgehog/Intein (Hint) domain"/>
    <property type="match status" value="1"/>
</dbReference>
<name>A0ABZ2KDR5_9BACT</name>
<feature type="region of interest" description="Disordered" evidence="4">
    <location>
        <begin position="44"/>
        <end position="132"/>
    </location>
</feature>
<dbReference type="Gene3D" id="2.180.10.10">
    <property type="entry name" value="RHS repeat-associated core"/>
    <property type="match status" value="3"/>
</dbReference>
<protein>
    <recommendedName>
        <fullName evidence="11">Insecticide toxin TcdB middle/N-terminal domain-containing protein</fullName>
    </recommendedName>
</protein>
<dbReference type="Pfam" id="PF03534">
    <property type="entry name" value="SpvB"/>
    <property type="match status" value="1"/>
</dbReference>
<feature type="compositionally biased region" description="Low complexity" evidence="4">
    <location>
        <begin position="46"/>
        <end position="61"/>
    </location>
</feature>
<feature type="domain" description="Insecticide toxin TcdB middle/N-terminal" evidence="7">
    <location>
        <begin position="822"/>
        <end position="951"/>
    </location>
</feature>
<dbReference type="InterPro" id="IPR028994">
    <property type="entry name" value="Integrin_alpha_N"/>
</dbReference>
<dbReference type="RefSeq" id="WP_394845130.1">
    <property type="nucleotide sequence ID" value="NZ_CP089982.1"/>
</dbReference>
<dbReference type="Pfam" id="PF15657">
    <property type="entry name" value="Tox-HNH-EHHH"/>
    <property type="match status" value="1"/>
</dbReference>
<dbReference type="InterPro" id="IPR028048">
    <property type="entry name" value="Tox-HNH-EHHH"/>
</dbReference>
<evidence type="ECO:0000256" key="6">
    <source>
        <dbReference type="SAM" id="SignalP"/>
    </source>
</evidence>
<evidence type="ECO:0000313" key="10">
    <source>
        <dbReference type="Proteomes" id="UP001379533"/>
    </source>
</evidence>
<feature type="compositionally biased region" description="Low complexity" evidence="4">
    <location>
        <begin position="2385"/>
        <end position="2396"/>
    </location>
</feature>
<feature type="region of interest" description="Disordered" evidence="4">
    <location>
        <begin position="468"/>
        <end position="488"/>
    </location>
</feature>
<dbReference type="InterPro" id="IPR036844">
    <property type="entry name" value="Hint_dom_sf"/>
</dbReference>
<feature type="domain" description="HNH/Endo VII superfamily nuclease toxins" evidence="8">
    <location>
        <begin position="2690"/>
        <end position="2758"/>
    </location>
</feature>
<feature type="compositionally biased region" description="Low complexity" evidence="4">
    <location>
        <begin position="88"/>
        <end position="101"/>
    </location>
</feature>
<evidence type="ECO:0000256" key="5">
    <source>
        <dbReference type="SAM" id="Phobius"/>
    </source>
</evidence>
<comment type="subcellular location">
    <subcellularLocation>
        <location evidence="1">Secreted</location>
    </subcellularLocation>
</comment>
<dbReference type="EMBL" id="CP089982">
    <property type="protein sequence ID" value="WXA94521.1"/>
    <property type="molecule type" value="Genomic_DNA"/>
</dbReference>
<evidence type="ECO:0000256" key="1">
    <source>
        <dbReference type="ARBA" id="ARBA00004613"/>
    </source>
</evidence>
<sequence length="2762" mass="292971">MIRRGILNQLQSRRRAAPVAFATAVSYLATLAYPLSAAAQEVGESAATPARAEPAEAPVRAAPERGSGEGGAATAESNASPPEREKTSAPTAAMAAGATGSDTGGGGGGNGAGGGASGLSLPSGAGTTQGMGESFSAQLSTGTASYGLAIELPTARGAVQPHLVLSYSSGAGSGVLGIGWNLGTPFIARQTDHSPPRYLDPVAGGGWTPSQDSFTFNGAELVPICLVGAGGACSGKLPDEVMPVWAGGWQYFRTRIEGSFQRFFWSPDRLTWRVQDKNGTSMELGVPLDGSGDRNALETDGGSRVFRWNIARAYDTAGETNAAAQAQPRPFNVVAYRYLHDGGIAYPSDIYDTPPATNPAAPLAAFAHHAHLDWTSRPDGLSNFRRGWEVRQGLRLSRIDVASKPFANALSAPRHQLRRYRLAYDPGYHASLLTRVQVEGRCADTEDGAPSEGADGVLPPSSCPMLPPVTLSYSHAQRGDGTPVPTDPSGFEGFDDTVRAVNDSPAAGFDNAFVDFYDVNADALPDVLDTEAVLHQGRHAVYIQGTSGKADTFGPVTPLSVSPTSGIDSATLSFNNPNVLPLDLDGDGIGNLVHLAVRQTPVVFKPVRAGSAFAWAGREVARNTVLDPTIDFSNQRGQVRIVDANNDGFVDFVVSGTTQLQTFFSLSRLPGGDGRFGSGSSTGSATAQLSAAPVTACAPFSGGPVFFDQSDVKTADANGDGLVDIVRVRNGNVIYWPGRGDGTWGTGDLSNCRDGFLGEDRLVAMSNSPLLPGADDALFQMSDVNGDGLSDVIYSAHDGVTVWLNMDGVSWSGARFVSAPPTSQVQSRMVDINGSGTADVVWPDAYHYRYIDLLGGSRPWLLTSVDNGLGKTTSIEYSTSTAEMLAALKAGAPWSQTSPTVSHVVKRMTMRDNLDRVGRTPGAYVTEYTYRDPVYDGRQREFRGFKTATERKVGDANSPSSTTQSTFLAGECTEEGIAGRCSDDARWRDNPREALKGLPVVTEIFDDGGVYQSTEHTTYRLRHLYTGLDGRAVRYAFVSRKNTYLYDTAAFTPATANVTTTDVELELAPPLSDGSPSSGGIIQDTTRALTLRSTAGRVTLERESWSDAHGNPTRTRDDGCVDGCGAADEAITTEMISARVPGDDSGWLWRTTNTFVVGSSAPTERRDHTAVAYDSFGRATSRAAALSGSLPLDRFHQSGAAVAPPPMTASVDGTVQIGATAYDPLGNIVKTTAAGGRCETLTTDEAYGQLVVTQTTFAGVSGTSGCGPVALASTAQYDRALAKMVTLTGPNHDEQRATYDAFGRTQAQYRADPATGAAQTTPAVVYEYDLPADPRTRPYALVRTQTQTGTSSSPRLEEQWDFVDGMGRTMISLAQADPSAGDGGDWIASGFTKYDTKGAVAGLYRPSFWSGVPTSFPVGTVPSTGIARERYDAFGHVVLAYAPDGSPRLRTVHHALSEDLWDGADLAQGPHAGTFSSIARDGHGRVRVSTERIHAGSNLEARETLTEYLPSGEPTKITRMRVGASDPPVVRWMRYDTMGRRVLNVDPNASRNFSSDPNTDPSFIKAWRYAYDDAGQLVGTSDPRGCGANFIYDTAGRRIAEDYSPCLENQPAYSAVDPVTGDGAEAFNVYDAPVASTAGSDAACGNGAGVGFRLGRLTASFSLADVSVASFDARGRVICSARQVAKPGTASAELSSRYAPRWYATTSIFDEADRAIVSSTGARSTDLLGTSGDSMVSVDYSLGGRVKAVGSSYGPLLTKAVLDAEGHPLELDYGDRAGTKTEWIYDGRMRVQSVQTYRGPASIWTSPIGSYQPPGPGPSTLQKILEDRTLRYDEADNPVEIRDDRVADEWPSGAKPISRTMTYDDLYRVVSVSYASGNDAWTPPFEAEAKSTERTRPMPFVAFPSRIKNEQYSYDWLGNVVQSKDDASGFYDRSLGTQTHGTAENGPYQLRHASNRDAGGALAGDLDAAYDDAGNLTTLIVLRDGPCMPSSALCGQRFGYEWDEVGRLAHAWRWDLTGAERAGQPSLLTGAPPSRTPDATLHFAYDASGARVRKTSVESNGAERHAIYVFSSLELRRSTWTGDDYELDATTEVPYLFGPSGRLARVVYAEASAPTVSGSRQHVFLELAQTLGSTGIVIDRETSELVEAATYQAYGAAESDYRPARWNAFREDYRFTGKEDDIELGLTYFGQRYYAPALGRWISVDPMAIHELKADPNLYAYVHGRTFASVDPNGTCEIVCAVIVIGALLAGAITAYMEGTANGTESFDSRRVDVGDVLIATGSAALGGAAGVAAGAAVVGLFGAGAAATAEGAALGAVTSGVVGSAVNSISYRATHAAYHGESVSDSLNGNAIGREAAMGGMIALAGYGVSAGLQYAASRAAPRVPATGGAPETPGTGVGTRGGPLPTEKVVAGEITKENFHEPMACPPGGCGGPGVCFVAGTPVATETGLVAIEDLRVGDRVEAGNTACEADHVEADWVHVRLQMPNPRSPWDLLNIELLRPSDWFAKLGGHGTIWVDFPEMDVSGFATVISVAPAPAEKAGHGCLVLMTVSHVASELLRLTFEETSETVELTPGHRLYVRGQGWVRAADLAPGARLRSDAGDVTVRLVDAAPGNRPVFNLEVGREHAYRVLDSRIWSHNNDCPGINPSDLPSRSGAFNQAKKDLGLPRAQQPDAVKRIPMTDRDGNRILNASKQPIMTREYTYTRPDGSKVVIQDHSAGHQFGEGGVGDQGAHFNVRPIENTRTGHVPGTLDHYLFNLEF</sequence>
<dbReference type="InterPro" id="IPR022385">
    <property type="entry name" value="Rhs_assc_core"/>
</dbReference>
<evidence type="ECO:0000256" key="3">
    <source>
        <dbReference type="ARBA" id="ARBA00023026"/>
    </source>
</evidence>
<keyword evidence="2" id="KW-0964">Secreted</keyword>
<keyword evidence="6" id="KW-0732">Signal</keyword>
<feature type="compositionally biased region" description="Gly residues" evidence="4">
    <location>
        <begin position="102"/>
        <end position="117"/>
    </location>
</feature>
<feature type="transmembrane region" description="Helical" evidence="5">
    <location>
        <begin position="2277"/>
        <end position="2302"/>
    </location>
</feature>
<feature type="transmembrane region" description="Helical" evidence="5">
    <location>
        <begin position="2238"/>
        <end position="2257"/>
    </location>
</feature>
<dbReference type="Proteomes" id="UP001379533">
    <property type="component" value="Chromosome"/>
</dbReference>